<accession>A0A9W4IYV5</accession>
<name>A0A9W4IYV5_9EURO</name>
<feature type="transmembrane region" description="Helical" evidence="7">
    <location>
        <begin position="88"/>
        <end position="106"/>
    </location>
</feature>
<keyword evidence="2 7" id="KW-0812">Transmembrane</keyword>
<feature type="transmembrane region" description="Helical" evidence="7">
    <location>
        <begin position="202"/>
        <end position="222"/>
    </location>
</feature>
<proteinExistence type="inferred from homology"/>
<gene>
    <name evidence="9" type="ORF">PSALAMII_LOCUS3823</name>
</gene>
<feature type="transmembrane region" description="Helical" evidence="7">
    <location>
        <begin position="118"/>
        <end position="139"/>
    </location>
</feature>
<comment type="similarity">
    <text evidence="5">Belongs to the SAT4 family.</text>
</comment>
<evidence type="ECO:0000256" key="3">
    <source>
        <dbReference type="ARBA" id="ARBA00022989"/>
    </source>
</evidence>
<feature type="domain" description="Rhodopsin" evidence="8">
    <location>
        <begin position="56"/>
        <end position="264"/>
    </location>
</feature>
<dbReference type="Pfam" id="PF20684">
    <property type="entry name" value="Fung_rhodopsin"/>
    <property type="match status" value="1"/>
</dbReference>
<dbReference type="AlphaFoldDB" id="A0A9W4IYV5"/>
<protein>
    <recommendedName>
        <fullName evidence="8">Rhodopsin domain-containing protein</fullName>
    </recommendedName>
</protein>
<evidence type="ECO:0000313" key="9">
    <source>
        <dbReference type="EMBL" id="CAG8360413.1"/>
    </source>
</evidence>
<dbReference type="PANTHER" id="PTHR33048:SF47">
    <property type="entry name" value="INTEGRAL MEMBRANE PROTEIN-RELATED"/>
    <property type="match status" value="1"/>
</dbReference>
<dbReference type="GO" id="GO:0016020">
    <property type="term" value="C:membrane"/>
    <property type="evidence" value="ECO:0007669"/>
    <property type="project" value="UniProtKB-SubCell"/>
</dbReference>
<feature type="transmembrane region" description="Helical" evidence="7">
    <location>
        <begin position="23"/>
        <end position="46"/>
    </location>
</feature>
<organism evidence="9 10">
    <name type="scientific">Penicillium salamii</name>
    <dbReference type="NCBI Taxonomy" id="1612424"/>
    <lineage>
        <taxon>Eukaryota</taxon>
        <taxon>Fungi</taxon>
        <taxon>Dikarya</taxon>
        <taxon>Ascomycota</taxon>
        <taxon>Pezizomycotina</taxon>
        <taxon>Eurotiomycetes</taxon>
        <taxon>Eurotiomycetidae</taxon>
        <taxon>Eurotiales</taxon>
        <taxon>Aspergillaceae</taxon>
        <taxon>Penicillium</taxon>
    </lineage>
</organism>
<feature type="region of interest" description="Disordered" evidence="6">
    <location>
        <begin position="278"/>
        <end position="305"/>
    </location>
</feature>
<dbReference type="Proteomes" id="UP001152646">
    <property type="component" value="Unassembled WGS sequence"/>
</dbReference>
<keyword evidence="3 7" id="KW-1133">Transmembrane helix</keyword>
<evidence type="ECO:0000256" key="1">
    <source>
        <dbReference type="ARBA" id="ARBA00004141"/>
    </source>
</evidence>
<dbReference type="OrthoDB" id="5273647at2759"/>
<evidence type="ECO:0000256" key="6">
    <source>
        <dbReference type="SAM" id="MobiDB-lite"/>
    </source>
</evidence>
<dbReference type="EMBL" id="CAJVPA010000133">
    <property type="protein sequence ID" value="CAG8360413.1"/>
    <property type="molecule type" value="Genomic_DNA"/>
</dbReference>
<comment type="caution">
    <text evidence="9">The sequence shown here is derived from an EMBL/GenBank/DDBJ whole genome shotgun (WGS) entry which is preliminary data.</text>
</comment>
<evidence type="ECO:0000256" key="7">
    <source>
        <dbReference type="SAM" id="Phobius"/>
    </source>
</evidence>
<comment type="subcellular location">
    <subcellularLocation>
        <location evidence="1">Membrane</location>
        <topology evidence="1">Multi-pass membrane protein</topology>
    </subcellularLocation>
</comment>
<dbReference type="InterPro" id="IPR052337">
    <property type="entry name" value="SAT4-like"/>
</dbReference>
<evidence type="ECO:0000259" key="8">
    <source>
        <dbReference type="Pfam" id="PF20684"/>
    </source>
</evidence>
<evidence type="ECO:0000256" key="2">
    <source>
        <dbReference type="ARBA" id="ARBA00022692"/>
    </source>
</evidence>
<keyword evidence="4 7" id="KW-0472">Membrane</keyword>
<sequence length="351" mass="38672">MDSISPMSRIYARAGIEPGSRQASVFGVGISFIAFISIVMGLRIYVRVKLIRAVGVDDTAHYGTGKHIGDIRPEDFVPMIKSIYSTRLLYVVALFFVKISLLWFYLRLDKRGCMRWAVYGLVFVVTGLSISSFFVLAFSCSPPSKFWDLQGTAPGQCMAPDKQQTFYEVNGVLNIVTDICIYLTPIPLLWHVQINLRKKMGLVVIFGLGVLSIAAGCVRYDYVRMLATTSDQFYALADALNWCSIEAYVAIFCGSAPALSVILKACIPRIFGSSNGDKGYQTSSAERGLRKIMTRPRNPWPTRGGPDPMVSVGSLDHAVPDGTIVLRTEVHMEVESGKLKDGHTTDMKGSP</sequence>
<dbReference type="PANTHER" id="PTHR33048">
    <property type="entry name" value="PTH11-LIKE INTEGRAL MEMBRANE PROTEIN (AFU_ORTHOLOGUE AFUA_5G11245)"/>
    <property type="match status" value="1"/>
</dbReference>
<evidence type="ECO:0000313" key="10">
    <source>
        <dbReference type="Proteomes" id="UP001152646"/>
    </source>
</evidence>
<feature type="transmembrane region" description="Helical" evidence="7">
    <location>
        <begin position="171"/>
        <end position="190"/>
    </location>
</feature>
<dbReference type="InterPro" id="IPR049326">
    <property type="entry name" value="Rhodopsin_dom_fungi"/>
</dbReference>
<evidence type="ECO:0000256" key="4">
    <source>
        <dbReference type="ARBA" id="ARBA00023136"/>
    </source>
</evidence>
<reference evidence="9" key="1">
    <citation type="submission" date="2021-07" db="EMBL/GenBank/DDBJ databases">
        <authorList>
            <person name="Branca A.L. A."/>
        </authorList>
    </citation>
    <scope>NUCLEOTIDE SEQUENCE</scope>
</reference>
<evidence type="ECO:0000256" key="5">
    <source>
        <dbReference type="ARBA" id="ARBA00038359"/>
    </source>
</evidence>